<dbReference type="Proteomes" id="UP000001876">
    <property type="component" value="Unassembled WGS sequence"/>
</dbReference>
<keyword evidence="3" id="KW-0805">Transcription regulation</keyword>
<dbReference type="InterPro" id="IPR003173">
    <property type="entry name" value="PC4_C"/>
</dbReference>
<comment type="similarity">
    <text evidence="2">Belongs to the transcriptional coactivator PC4 family.</text>
</comment>
<dbReference type="RefSeq" id="XP_003064909.1">
    <property type="nucleotide sequence ID" value="XM_003064863.1"/>
</dbReference>
<dbReference type="EMBL" id="GG663753">
    <property type="protein sequence ID" value="EEH50889.1"/>
    <property type="molecule type" value="Genomic_DNA"/>
</dbReference>
<reference evidence="8 9" key="1">
    <citation type="journal article" date="2009" name="Science">
        <title>Green evolution and dynamic adaptations revealed by genomes of the marine picoeukaryotes Micromonas.</title>
        <authorList>
            <person name="Worden A.Z."/>
            <person name="Lee J.H."/>
            <person name="Mock T."/>
            <person name="Rouze P."/>
            <person name="Simmons M.P."/>
            <person name="Aerts A.L."/>
            <person name="Allen A.E."/>
            <person name="Cuvelier M.L."/>
            <person name="Derelle E."/>
            <person name="Everett M.V."/>
            <person name="Foulon E."/>
            <person name="Grimwood J."/>
            <person name="Gundlach H."/>
            <person name="Henrissat B."/>
            <person name="Napoli C."/>
            <person name="McDonald S.M."/>
            <person name="Parker M.S."/>
            <person name="Rombauts S."/>
            <person name="Salamov A."/>
            <person name="Von Dassow P."/>
            <person name="Badger J.H."/>
            <person name="Coutinho P.M."/>
            <person name="Demir E."/>
            <person name="Dubchak I."/>
            <person name="Gentemann C."/>
            <person name="Eikrem W."/>
            <person name="Gready J.E."/>
            <person name="John U."/>
            <person name="Lanier W."/>
            <person name="Lindquist E.A."/>
            <person name="Lucas S."/>
            <person name="Mayer K.F."/>
            <person name="Moreau H."/>
            <person name="Not F."/>
            <person name="Otillar R."/>
            <person name="Panaud O."/>
            <person name="Pangilinan J."/>
            <person name="Paulsen I."/>
            <person name="Piegu B."/>
            <person name="Poliakov A."/>
            <person name="Robbens S."/>
            <person name="Schmutz J."/>
            <person name="Toulza E."/>
            <person name="Wyss T."/>
            <person name="Zelensky A."/>
            <person name="Zhou K."/>
            <person name="Armbrust E.V."/>
            <person name="Bhattacharya D."/>
            <person name="Goodenough U.W."/>
            <person name="Van de Peer Y."/>
            <person name="Grigoriev I.V."/>
        </authorList>
    </citation>
    <scope>NUCLEOTIDE SEQUENCE [LARGE SCALE GENOMIC DNA]</scope>
    <source>
        <strain evidence="8 9">CCMP1545</strain>
    </source>
</reference>
<name>C1NAH3_MICPC</name>
<evidence type="ECO:0000256" key="6">
    <source>
        <dbReference type="ARBA" id="ARBA00023242"/>
    </source>
</evidence>
<dbReference type="SUPFAM" id="SSF54447">
    <property type="entry name" value="ssDNA-binding transcriptional regulator domain"/>
    <property type="match status" value="2"/>
</dbReference>
<keyword evidence="4" id="KW-0238">DNA-binding</keyword>
<gene>
    <name evidence="8" type="ORF">MICPUCDRAFT_54906</name>
</gene>
<dbReference type="Gene3D" id="2.30.31.10">
    <property type="entry name" value="Transcriptional Coactivator Pc4, Chain A"/>
    <property type="match status" value="2"/>
</dbReference>
<dbReference type="GeneID" id="9690401"/>
<evidence type="ECO:0000256" key="2">
    <source>
        <dbReference type="ARBA" id="ARBA00009001"/>
    </source>
</evidence>
<dbReference type="OrthoDB" id="2505440at2759"/>
<evidence type="ECO:0000256" key="3">
    <source>
        <dbReference type="ARBA" id="ARBA00023015"/>
    </source>
</evidence>
<dbReference type="AlphaFoldDB" id="C1NAH3"/>
<evidence type="ECO:0000313" key="8">
    <source>
        <dbReference type="EMBL" id="EEH50889.1"/>
    </source>
</evidence>
<keyword evidence="5" id="KW-0804">Transcription</keyword>
<dbReference type="GO" id="GO:0060261">
    <property type="term" value="P:positive regulation of transcription initiation by RNA polymerase II"/>
    <property type="evidence" value="ECO:0007669"/>
    <property type="project" value="InterPro"/>
</dbReference>
<keyword evidence="6" id="KW-0539">Nucleus</keyword>
<dbReference type="GO" id="GO:0003713">
    <property type="term" value="F:transcription coactivator activity"/>
    <property type="evidence" value="ECO:0007669"/>
    <property type="project" value="InterPro"/>
</dbReference>
<dbReference type="GO" id="GO:0005634">
    <property type="term" value="C:nucleus"/>
    <property type="evidence" value="ECO:0007669"/>
    <property type="project" value="UniProtKB-SubCell"/>
</dbReference>
<feature type="domain" description="Transcriptional coactivator p15 (PC4) C-terminal" evidence="7">
    <location>
        <begin position="193"/>
        <end position="243"/>
    </location>
</feature>
<evidence type="ECO:0000313" key="9">
    <source>
        <dbReference type="Proteomes" id="UP000001876"/>
    </source>
</evidence>
<dbReference type="Pfam" id="PF02229">
    <property type="entry name" value="PC4"/>
    <property type="match status" value="2"/>
</dbReference>
<accession>C1NAH3</accession>
<protein>
    <submittedName>
        <fullName evidence="8">Transcriptional coactivator p15</fullName>
    </submittedName>
</protein>
<comment type="subcellular location">
    <subcellularLocation>
        <location evidence="1">Nucleus</location>
    </subcellularLocation>
</comment>
<dbReference type="InterPro" id="IPR045125">
    <property type="entry name" value="Sub1/Tcp4-like"/>
</dbReference>
<organism evidence="9">
    <name type="scientific">Micromonas pusilla (strain CCMP1545)</name>
    <name type="common">Picoplanktonic green alga</name>
    <dbReference type="NCBI Taxonomy" id="564608"/>
    <lineage>
        <taxon>Eukaryota</taxon>
        <taxon>Viridiplantae</taxon>
        <taxon>Chlorophyta</taxon>
        <taxon>Mamiellophyceae</taxon>
        <taxon>Mamiellales</taxon>
        <taxon>Mamiellaceae</taxon>
        <taxon>Micromonas</taxon>
    </lineage>
</organism>
<evidence type="ECO:0000256" key="4">
    <source>
        <dbReference type="ARBA" id="ARBA00023125"/>
    </source>
</evidence>
<proteinExistence type="inferred from homology"/>
<feature type="domain" description="Transcriptional coactivator p15 (PC4) C-terminal" evidence="7">
    <location>
        <begin position="262"/>
        <end position="314"/>
    </location>
</feature>
<dbReference type="STRING" id="564608.C1NAH3"/>
<sequence length="328" mass="36770">MAFAVAGVAPAVSIISALILKAQKVSQACKEIKGQKKHLESDCAFIETLLERLNGEELQTLREPNHRLVLELDKYLDDTREVLGNISRHKEQRGCFSCCRSSCCRAETDLSNMSDIKERLASHLRLLGFDIQLDANKALAKALRDGHAIQQKLDAQGQQLDEIRAVLVEENSSSVNEPMVFKDQPPVPETRVCALSNNRFCTVKTYKDESVVDLHESFEKGGEWIRKKGIRLTRGEWAALCAAMDEVTKACDVVSENDIDICDLSSLRKAKVGRYRGEVRIAIFDWYQDSKSKQLRPSKTGISMPMEQWKTLQANRAKVDNAFLGGAQ</sequence>
<keyword evidence="9" id="KW-1185">Reference proteome</keyword>
<evidence type="ECO:0000259" key="7">
    <source>
        <dbReference type="Pfam" id="PF02229"/>
    </source>
</evidence>
<dbReference type="InterPro" id="IPR009044">
    <property type="entry name" value="ssDNA-bd_transcriptional_reg"/>
</dbReference>
<dbReference type="PANTHER" id="PTHR13215">
    <property type="entry name" value="RNA POLYMERASE II TRANSCRIPTIONAL COACTIVATOR"/>
    <property type="match status" value="1"/>
</dbReference>
<evidence type="ECO:0000256" key="5">
    <source>
        <dbReference type="ARBA" id="ARBA00023163"/>
    </source>
</evidence>
<dbReference type="KEGG" id="mpp:MICPUCDRAFT_54906"/>
<evidence type="ECO:0000256" key="1">
    <source>
        <dbReference type="ARBA" id="ARBA00004123"/>
    </source>
</evidence>
<dbReference type="GO" id="GO:0003677">
    <property type="term" value="F:DNA binding"/>
    <property type="evidence" value="ECO:0007669"/>
    <property type="project" value="UniProtKB-KW"/>
</dbReference>
<dbReference type="eggNOG" id="ENOG502SGDQ">
    <property type="taxonomic scope" value="Eukaryota"/>
</dbReference>